<dbReference type="InterPro" id="IPR023393">
    <property type="entry name" value="START-like_dom_sf"/>
</dbReference>
<protein>
    <submittedName>
        <fullName evidence="3">Polyketide cyclase dehydrase and lipid transport protein</fullName>
    </submittedName>
</protein>
<evidence type="ECO:0000313" key="3">
    <source>
        <dbReference type="EMBL" id="JAC59735.1"/>
    </source>
</evidence>
<dbReference type="AlphaFoldDB" id="A0A061QMR3"/>
<evidence type="ECO:0000256" key="1">
    <source>
        <dbReference type="SAM" id="MobiDB-lite"/>
    </source>
</evidence>
<dbReference type="Pfam" id="PF03364">
    <property type="entry name" value="Polyketide_cyc"/>
    <property type="match status" value="1"/>
</dbReference>
<name>A0A061QMR3_9CHLO</name>
<feature type="non-terminal residue" evidence="3">
    <location>
        <position position="307"/>
    </location>
</feature>
<dbReference type="PANTHER" id="PTHR34060:SF1">
    <property type="entry name" value="POLYKETIDE CYCLASE _ DEHYDRASE AND LIPID TRANSPORT PROTEIN"/>
    <property type="match status" value="1"/>
</dbReference>
<dbReference type="EMBL" id="GBEZ01027597">
    <property type="protein sequence ID" value="JAC59735.1"/>
    <property type="molecule type" value="Transcribed_RNA"/>
</dbReference>
<feature type="domain" description="Coenzyme Q-binding protein COQ10 START" evidence="2">
    <location>
        <begin position="99"/>
        <end position="241"/>
    </location>
</feature>
<organism evidence="3">
    <name type="scientific">Tetraselmis sp. GSL018</name>
    <dbReference type="NCBI Taxonomy" id="582737"/>
    <lineage>
        <taxon>Eukaryota</taxon>
        <taxon>Viridiplantae</taxon>
        <taxon>Chlorophyta</taxon>
        <taxon>core chlorophytes</taxon>
        <taxon>Chlorodendrophyceae</taxon>
        <taxon>Chlorodendrales</taxon>
        <taxon>Chlorodendraceae</taxon>
        <taxon>Tetraselmis</taxon>
    </lineage>
</organism>
<sequence>MATVPIPSSTKGSLPQTSLSFVRIQPSAKDCRPSGRRCHSNQIAVRFSGHGWKISNNSHTSRREFQLCAVTETAPAGPRVEVEKGNSRNSRQLFAGIEINAPSEVVWNALTNYAHLHEFIPGLKENRVMEQRKNGVLLLQVGEEDLALGVKFTARVVLNIEEHPRGLPAGRLGDLGFPVPKTWAAVNEFNHRDISFELVEGDFKAFNGIWRIQPGANGPTSCRLSYSVLVKPSPWMPVRASGGRSPPTSTPSAATRRPSAARRRRCDGAAVLHASSSLSLFWLGEGIGDAPLRRDRRRDEALRPSLS</sequence>
<reference evidence="3" key="1">
    <citation type="submission" date="2014-05" db="EMBL/GenBank/DDBJ databases">
        <title>The transcriptome of the halophilic microalga Tetraselmis sp. GSL018 isolated from the Great Salt Lake, Utah.</title>
        <authorList>
            <person name="Jinkerson R.E."/>
            <person name="D'Adamo S."/>
            <person name="Posewitz M.C."/>
        </authorList>
    </citation>
    <scope>NUCLEOTIDE SEQUENCE</scope>
    <source>
        <strain evidence="3">GSL018</strain>
    </source>
</reference>
<dbReference type="InterPro" id="IPR005031">
    <property type="entry name" value="COQ10_START"/>
</dbReference>
<feature type="region of interest" description="Disordered" evidence="1">
    <location>
        <begin position="237"/>
        <end position="265"/>
    </location>
</feature>
<accession>A0A061QMR3</accession>
<dbReference type="Gene3D" id="3.30.530.20">
    <property type="match status" value="1"/>
</dbReference>
<gene>
    <name evidence="3" type="ORF">TSPGSL018_30740</name>
</gene>
<proteinExistence type="predicted"/>
<feature type="compositionally biased region" description="Low complexity" evidence="1">
    <location>
        <begin position="244"/>
        <end position="258"/>
    </location>
</feature>
<dbReference type="SUPFAM" id="SSF55961">
    <property type="entry name" value="Bet v1-like"/>
    <property type="match status" value="1"/>
</dbReference>
<dbReference type="PANTHER" id="PTHR34060">
    <property type="entry name" value="POLYKETIDE CYCLASE / DEHYDRASE AND LIPID TRANSPORT PROTEIN"/>
    <property type="match status" value="1"/>
</dbReference>
<evidence type="ECO:0000259" key="2">
    <source>
        <dbReference type="Pfam" id="PF03364"/>
    </source>
</evidence>